<protein>
    <submittedName>
        <fullName evidence="2">CMP deaminase</fullName>
    </submittedName>
</protein>
<sequence length="268" mass="30242">MSKIYSRSDLMKLAVEEHLKSNQYPKVGVVVAKDGFLLATGYRGENSTVHAERVALRKLQPDQIKGSTVYTTLEPCVALEKGQEIESCADLLINSGVKEVVIGVLDPNATIYSQGFRKLLENNINVTFFNRRLRQAVEEETFEYGDIRKIIGSGKRRVPVVHSGIELKVQFSKQDTRTINIRWNTLQPQSGCVDLLSENGAVRVASGASKFSDITDPMVFRFESHYARMKKGMIAIIKPSGSTFYVLIELLDLFENDILFKYEVRNDR</sequence>
<dbReference type="InterPro" id="IPR016193">
    <property type="entry name" value="Cytidine_deaminase-like"/>
</dbReference>
<dbReference type="Proteomes" id="UP000655940">
    <property type="component" value="Unassembled WGS sequence"/>
</dbReference>
<dbReference type="SUPFAM" id="SSF53927">
    <property type="entry name" value="Cytidine deaminase-like"/>
    <property type="match status" value="1"/>
</dbReference>
<evidence type="ECO:0000259" key="1">
    <source>
        <dbReference type="PROSITE" id="PS51747"/>
    </source>
</evidence>
<dbReference type="PANTHER" id="PTHR11079">
    <property type="entry name" value="CYTOSINE DEAMINASE FAMILY MEMBER"/>
    <property type="match status" value="1"/>
</dbReference>
<gene>
    <name evidence="2" type="ORF">IHV20_19695</name>
</gene>
<dbReference type="PANTHER" id="PTHR11079:SF162">
    <property type="entry name" value="RIBOFLAVIN BIOSYNTHESIS PROTEIN PYRD, CHLOROPLASTIC"/>
    <property type="match status" value="1"/>
</dbReference>
<name>A0AAP1W8Y6_ACIBA</name>
<feature type="domain" description="CMP/dCMP-type deaminase" evidence="1">
    <location>
        <begin position="5"/>
        <end position="119"/>
    </location>
</feature>
<dbReference type="GO" id="GO:0008835">
    <property type="term" value="F:diaminohydroxyphosphoribosylaminopyrimidine deaminase activity"/>
    <property type="evidence" value="ECO:0007669"/>
    <property type="project" value="TreeGrafter"/>
</dbReference>
<organism evidence="2 3">
    <name type="scientific">Acinetobacter baumannii</name>
    <dbReference type="NCBI Taxonomy" id="470"/>
    <lineage>
        <taxon>Bacteria</taxon>
        <taxon>Pseudomonadati</taxon>
        <taxon>Pseudomonadota</taxon>
        <taxon>Gammaproteobacteria</taxon>
        <taxon>Moraxellales</taxon>
        <taxon>Moraxellaceae</taxon>
        <taxon>Acinetobacter</taxon>
        <taxon>Acinetobacter calcoaceticus/baumannii complex</taxon>
    </lineage>
</organism>
<dbReference type="EMBL" id="JACZEI010000038">
    <property type="protein sequence ID" value="MBE0332360.1"/>
    <property type="molecule type" value="Genomic_DNA"/>
</dbReference>
<accession>A0AAP1W8Y6</accession>
<dbReference type="InterPro" id="IPR002125">
    <property type="entry name" value="CMP_dCMP_dom"/>
</dbReference>
<dbReference type="PROSITE" id="PS51747">
    <property type="entry name" value="CYT_DCMP_DEAMINASES_2"/>
    <property type="match status" value="1"/>
</dbReference>
<evidence type="ECO:0000313" key="2">
    <source>
        <dbReference type="EMBL" id="MBE0332360.1"/>
    </source>
</evidence>
<dbReference type="RefSeq" id="WP_065708686.1">
    <property type="nucleotide sequence ID" value="NZ_JBANMA010000001.1"/>
</dbReference>
<comment type="caution">
    <text evidence="2">The sequence shown here is derived from an EMBL/GenBank/DDBJ whole genome shotgun (WGS) entry which is preliminary data.</text>
</comment>
<dbReference type="Gene3D" id="3.40.140.10">
    <property type="entry name" value="Cytidine Deaminase, domain 2"/>
    <property type="match status" value="1"/>
</dbReference>
<evidence type="ECO:0000313" key="3">
    <source>
        <dbReference type="Proteomes" id="UP000655940"/>
    </source>
</evidence>
<reference evidence="2" key="1">
    <citation type="submission" date="2020-09" db="EMBL/GenBank/DDBJ databases">
        <title>Distribution of Beta-Lactamase Producing Gram-Negative Bacterial Isolates in Isabela River of Santo Domingo, Dominican Republic.</title>
        <authorList>
            <person name="Calderon V."/>
            <person name="Bonnelly R."/>
            <person name="Del Rosario C."/>
            <person name="Duarte A."/>
            <person name="Barauna R."/>
            <person name="Juca Ramos R.T."/>
            <person name="Perdomo O.P."/>
            <person name="Rodriguez De Francisco L.E."/>
            <person name="Franco De Los Santos E.F."/>
        </authorList>
    </citation>
    <scope>NUCLEOTIDE SEQUENCE</scope>
    <source>
        <strain evidence="2">INTEC_BI15</strain>
    </source>
</reference>
<dbReference type="AlphaFoldDB" id="A0AAP1W8Y6"/>
<dbReference type="Pfam" id="PF00383">
    <property type="entry name" value="dCMP_cyt_deam_1"/>
    <property type="match status" value="1"/>
</dbReference>
<proteinExistence type="predicted"/>